<evidence type="ECO:0000313" key="2">
    <source>
        <dbReference type="Proteomes" id="UP001610432"/>
    </source>
</evidence>
<dbReference type="RefSeq" id="XP_070887367.1">
    <property type="nucleotide sequence ID" value="XM_071035162.1"/>
</dbReference>
<comment type="caution">
    <text evidence="1">The sequence shown here is derived from an EMBL/GenBank/DDBJ whole genome shotgun (WGS) entry which is preliminary data.</text>
</comment>
<gene>
    <name evidence="1" type="ORF">BJX67DRAFT_55725</name>
</gene>
<dbReference type="Proteomes" id="UP001610432">
    <property type="component" value="Unassembled WGS sequence"/>
</dbReference>
<reference evidence="1 2" key="1">
    <citation type="submission" date="2024-07" db="EMBL/GenBank/DDBJ databases">
        <title>Section-level genome sequencing and comparative genomics of Aspergillus sections Usti and Cavernicolus.</title>
        <authorList>
            <consortium name="Lawrence Berkeley National Laboratory"/>
            <person name="Nybo J.L."/>
            <person name="Vesth T.C."/>
            <person name="Theobald S."/>
            <person name="Frisvad J.C."/>
            <person name="Larsen T.O."/>
            <person name="Kjaerboelling I."/>
            <person name="Rothschild-Mancinelli K."/>
            <person name="Lyhne E.K."/>
            <person name="Kogle M.E."/>
            <person name="Barry K."/>
            <person name="Clum A."/>
            <person name="Na H."/>
            <person name="Ledsgaard L."/>
            <person name="Lin J."/>
            <person name="Lipzen A."/>
            <person name="Kuo A."/>
            <person name="Riley R."/>
            <person name="Mondo S."/>
            <person name="Labutti K."/>
            <person name="Haridas S."/>
            <person name="Pangalinan J."/>
            <person name="Salamov A.A."/>
            <person name="Simmons B.A."/>
            <person name="Magnuson J.K."/>
            <person name="Chen J."/>
            <person name="Drula E."/>
            <person name="Henrissat B."/>
            <person name="Wiebenga A."/>
            <person name="Lubbers R.J."/>
            <person name="Gomes A.C."/>
            <person name="Macurrencykelacurrency M.R."/>
            <person name="Stajich J."/>
            <person name="Grigoriev I.V."/>
            <person name="Mortensen U.H."/>
            <person name="De Vries R.P."/>
            <person name="Baker S.E."/>
            <person name="Andersen M.R."/>
        </authorList>
    </citation>
    <scope>NUCLEOTIDE SEQUENCE [LARGE SCALE GENOMIC DNA]</scope>
    <source>
        <strain evidence="1 2">CBS 449.75</strain>
    </source>
</reference>
<organism evidence="1 2">
    <name type="scientific">Aspergillus lucknowensis</name>
    <dbReference type="NCBI Taxonomy" id="176173"/>
    <lineage>
        <taxon>Eukaryota</taxon>
        <taxon>Fungi</taxon>
        <taxon>Dikarya</taxon>
        <taxon>Ascomycota</taxon>
        <taxon>Pezizomycotina</taxon>
        <taxon>Eurotiomycetes</taxon>
        <taxon>Eurotiomycetidae</taxon>
        <taxon>Eurotiales</taxon>
        <taxon>Aspergillaceae</taxon>
        <taxon>Aspergillus</taxon>
        <taxon>Aspergillus subgen. Nidulantes</taxon>
    </lineage>
</organism>
<dbReference type="EMBL" id="JBFXLQ010000014">
    <property type="protein sequence ID" value="KAL2868388.1"/>
    <property type="molecule type" value="Genomic_DNA"/>
</dbReference>
<name>A0ABR4LV12_9EURO</name>
<evidence type="ECO:0000313" key="1">
    <source>
        <dbReference type="EMBL" id="KAL2868388.1"/>
    </source>
</evidence>
<proteinExistence type="predicted"/>
<keyword evidence="2" id="KW-1185">Reference proteome</keyword>
<dbReference type="GeneID" id="98150234"/>
<accession>A0ABR4LV12</accession>
<sequence>MRQGRAITDLLSHRIALHRDFLRFPAESTIKMLFILFLGPNITPIHLLVDSTTKSALDLLSNEELLMLCLVTWHFNVSSATHQLLSQLRGTPGHIPAAEAFQDFSSEPYFLLSQSLEDSGKFDVMCGILYKCYNTMVENPLTRGNFTNELQRLLGYLEEIFQHCLERVLLNNFAANRPNPC</sequence>
<protein>
    <submittedName>
        <fullName evidence="1">Uncharacterized protein</fullName>
    </submittedName>
</protein>